<dbReference type="PIRSF" id="PIRSF006291">
    <property type="entry name" value="GspM"/>
    <property type="match status" value="1"/>
</dbReference>
<evidence type="ECO:0000256" key="9">
    <source>
        <dbReference type="ARBA" id="ARBA00023136"/>
    </source>
</evidence>
<evidence type="ECO:0000256" key="4">
    <source>
        <dbReference type="ARBA" id="ARBA00022475"/>
    </source>
</evidence>
<organism evidence="12 13">
    <name type="scientific">Pseudidiomarina aquimaris</name>
    <dbReference type="NCBI Taxonomy" id="641841"/>
    <lineage>
        <taxon>Bacteria</taxon>
        <taxon>Pseudomonadati</taxon>
        <taxon>Pseudomonadota</taxon>
        <taxon>Gammaproteobacteria</taxon>
        <taxon>Alteromonadales</taxon>
        <taxon>Idiomarinaceae</taxon>
        <taxon>Pseudidiomarina</taxon>
    </lineage>
</organism>
<dbReference type="RefSeq" id="WP_126834486.1">
    <property type="nucleotide sequence ID" value="NZ_PIPT01000008.1"/>
</dbReference>
<evidence type="ECO:0000256" key="8">
    <source>
        <dbReference type="ARBA" id="ARBA00022989"/>
    </source>
</evidence>
<dbReference type="SUPFAM" id="SSF103054">
    <property type="entry name" value="General secretion pathway protein M, EpsM"/>
    <property type="match status" value="1"/>
</dbReference>
<evidence type="ECO:0000256" key="10">
    <source>
        <dbReference type="PIRNR" id="PIRNR006291"/>
    </source>
</evidence>
<sequence length="170" mass="19076">MLPEQLQQRWQQLNSRERFLVSIAGVVLLICVVYFALWQPLQNGIEQRELQRNAQQETLSWVRENTGRYLALSKQSGTPQRSTSNAGATELGDIPRIVTEQARRLQLDVGRMSPEGQALVVVMNDVPFNQVLALLDALQSQAGLSIEQLDITRGNTPGHVHVRRLRVGLA</sequence>
<dbReference type="Proteomes" id="UP000286678">
    <property type="component" value="Unassembled WGS sequence"/>
</dbReference>
<keyword evidence="9 10" id="KW-0472">Membrane</keyword>
<evidence type="ECO:0000256" key="3">
    <source>
        <dbReference type="ARBA" id="ARBA00022448"/>
    </source>
</evidence>
<keyword evidence="13" id="KW-1185">Reference proteome</keyword>
<dbReference type="GO" id="GO:0005886">
    <property type="term" value="C:plasma membrane"/>
    <property type="evidence" value="ECO:0007669"/>
    <property type="project" value="UniProtKB-SubCell"/>
</dbReference>
<comment type="subcellular location">
    <subcellularLocation>
        <location evidence="1">Cell inner membrane</location>
        <topology evidence="1">Single-pass membrane protein</topology>
    </subcellularLocation>
</comment>
<evidence type="ECO:0000256" key="5">
    <source>
        <dbReference type="ARBA" id="ARBA00022519"/>
    </source>
</evidence>
<keyword evidence="8 11" id="KW-1133">Transmembrane helix</keyword>
<dbReference type="GO" id="GO:0015628">
    <property type="term" value="P:protein secretion by the type II secretion system"/>
    <property type="evidence" value="ECO:0007669"/>
    <property type="project" value="InterPro"/>
</dbReference>
<keyword evidence="7 10" id="KW-0653">Protein transport</keyword>
<comment type="caution">
    <text evidence="12">The sequence shown here is derived from an EMBL/GenBank/DDBJ whole genome shotgun (WGS) entry which is preliminary data.</text>
</comment>
<evidence type="ECO:0000313" key="13">
    <source>
        <dbReference type="Proteomes" id="UP000286678"/>
    </source>
</evidence>
<accession>A0A432XDP0</accession>
<dbReference type="EMBL" id="PIPT01000008">
    <property type="protein sequence ID" value="RUO46667.1"/>
    <property type="molecule type" value="Genomic_DNA"/>
</dbReference>
<evidence type="ECO:0000256" key="6">
    <source>
        <dbReference type="ARBA" id="ARBA00022692"/>
    </source>
</evidence>
<dbReference type="GO" id="GO:0015627">
    <property type="term" value="C:type II protein secretion system complex"/>
    <property type="evidence" value="ECO:0007669"/>
    <property type="project" value="InterPro"/>
</dbReference>
<dbReference type="AlphaFoldDB" id="A0A432XDP0"/>
<feature type="transmembrane region" description="Helical" evidence="11">
    <location>
        <begin position="20"/>
        <end position="38"/>
    </location>
</feature>
<dbReference type="Gene3D" id="3.30.1360.100">
    <property type="entry name" value="General secretion pathway protein M, EpsM"/>
    <property type="match status" value="1"/>
</dbReference>
<evidence type="ECO:0000256" key="7">
    <source>
        <dbReference type="ARBA" id="ARBA00022927"/>
    </source>
</evidence>
<reference evidence="13" key="1">
    <citation type="journal article" date="2018" name="Front. Microbiol.">
        <title>Genome-Based Analysis Reveals the Taxonomy and Diversity of the Family Idiomarinaceae.</title>
        <authorList>
            <person name="Liu Y."/>
            <person name="Lai Q."/>
            <person name="Shao Z."/>
        </authorList>
    </citation>
    <scope>NUCLEOTIDE SEQUENCE [LARGE SCALE GENOMIC DNA]</scope>
    <source>
        <strain evidence="13">SW15</strain>
    </source>
</reference>
<comment type="similarity">
    <text evidence="2 10">Belongs to the GSP M family.</text>
</comment>
<keyword evidence="6 11" id="KW-0812">Transmembrane</keyword>
<dbReference type="InterPro" id="IPR023229">
    <property type="entry name" value="T2SS_M_periplasmic_sf"/>
</dbReference>
<keyword evidence="5 10" id="KW-0997">Cell inner membrane</keyword>
<dbReference type="InterPro" id="IPR007690">
    <property type="entry name" value="T2SS_GspM"/>
</dbReference>
<protein>
    <recommendedName>
        <fullName evidence="10">Type II secretion system protein M</fullName>
        <shortName evidence="10">T2SS protein M</shortName>
    </recommendedName>
    <alternativeName>
        <fullName evidence="10">General secretion pathway protein M</fullName>
    </alternativeName>
</protein>
<evidence type="ECO:0000256" key="1">
    <source>
        <dbReference type="ARBA" id="ARBA00004377"/>
    </source>
</evidence>
<evidence type="ECO:0000256" key="11">
    <source>
        <dbReference type="SAM" id="Phobius"/>
    </source>
</evidence>
<dbReference type="Pfam" id="PF04612">
    <property type="entry name" value="T2SSM"/>
    <property type="match status" value="1"/>
</dbReference>
<comment type="function">
    <text evidence="10">Inner membrane component of the type II secretion system required for the energy-dependent secretion of extracellular factors such as proteases and toxins from the periplasm.</text>
</comment>
<keyword evidence="4 10" id="KW-1003">Cell membrane</keyword>
<keyword evidence="3 10" id="KW-0813">Transport</keyword>
<gene>
    <name evidence="12" type="ORF">CWE21_10965</name>
</gene>
<proteinExistence type="inferred from homology"/>
<evidence type="ECO:0000256" key="2">
    <source>
        <dbReference type="ARBA" id="ARBA00010637"/>
    </source>
</evidence>
<dbReference type="OrthoDB" id="6624834at2"/>
<evidence type="ECO:0000313" key="12">
    <source>
        <dbReference type="EMBL" id="RUO46667.1"/>
    </source>
</evidence>
<name>A0A432XDP0_9GAMM</name>